<evidence type="ECO:0000313" key="1">
    <source>
        <dbReference type="EMBL" id="KIN01273.1"/>
    </source>
</evidence>
<evidence type="ECO:0000313" key="2">
    <source>
        <dbReference type="Proteomes" id="UP000054321"/>
    </source>
</evidence>
<proteinExistence type="predicted"/>
<keyword evidence="2" id="KW-1185">Reference proteome</keyword>
<protein>
    <submittedName>
        <fullName evidence="1">Uncharacterized protein</fullName>
    </submittedName>
</protein>
<accession>A0A0C3DGY6</accession>
<gene>
    <name evidence="1" type="ORF">OIDMADRAFT_19187</name>
</gene>
<dbReference type="AlphaFoldDB" id="A0A0C3DGY6"/>
<dbReference type="InParanoid" id="A0A0C3DGY6"/>
<name>A0A0C3DGY6_OIDMZ</name>
<reference evidence="1 2" key="1">
    <citation type="submission" date="2014-04" db="EMBL/GenBank/DDBJ databases">
        <authorList>
            <consortium name="DOE Joint Genome Institute"/>
            <person name="Kuo A."/>
            <person name="Martino E."/>
            <person name="Perotto S."/>
            <person name="Kohler A."/>
            <person name="Nagy L.G."/>
            <person name="Floudas D."/>
            <person name="Copeland A."/>
            <person name="Barry K.W."/>
            <person name="Cichocki N."/>
            <person name="Veneault-Fourrey C."/>
            <person name="LaButti K."/>
            <person name="Lindquist E.A."/>
            <person name="Lipzen A."/>
            <person name="Lundell T."/>
            <person name="Morin E."/>
            <person name="Murat C."/>
            <person name="Sun H."/>
            <person name="Tunlid A."/>
            <person name="Henrissat B."/>
            <person name="Grigoriev I.V."/>
            <person name="Hibbett D.S."/>
            <person name="Martin F."/>
            <person name="Nordberg H.P."/>
            <person name="Cantor M.N."/>
            <person name="Hua S.X."/>
        </authorList>
    </citation>
    <scope>NUCLEOTIDE SEQUENCE [LARGE SCALE GENOMIC DNA]</scope>
    <source>
        <strain evidence="1 2">Zn</strain>
    </source>
</reference>
<organism evidence="1 2">
    <name type="scientific">Oidiodendron maius (strain Zn)</name>
    <dbReference type="NCBI Taxonomy" id="913774"/>
    <lineage>
        <taxon>Eukaryota</taxon>
        <taxon>Fungi</taxon>
        <taxon>Dikarya</taxon>
        <taxon>Ascomycota</taxon>
        <taxon>Pezizomycotina</taxon>
        <taxon>Leotiomycetes</taxon>
        <taxon>Leotiomycetes incertae sedis</taxon>
        <taxon>Myxotrichaceae</taxon>
        <taxon>Oidiodendron</taxon>
    </lineage>
</organism>
<dbReference type="Proteomes" id="UP000054321">
    <property type="component" value="Unassembled WGS sequence"/>
</dbReference>
<dbReference type="HOGENOM" id="CLU_062291_0_0_1"/>
<reference evidence="2" key="2">
    <citation type="submission" date="2015-01" db="EMBL/GenBank/DDBJ databases">
        <title>Evolutionary Origins and Diversification of the Mycorrhizal Mutualists.</title>
        <authorList>
            <consortium name="DOE Joint Genome Institute"/>
            <consortium name="Mycorrhizal Genomics Consortium"/>
            <person name="Kohler A."/>
            <person name="Kuo A."/>
            <person name="Nagy L.G."/>
            <person name="Floudas D."/>
            <person name="Copeland A."/>
            <person name="Barry K.W."/>
            <person name="Cichocki N."/>
            <person name="Veneault-Fourrey C."/>
            <person name="LaButti K."/>
            <person name="Lindquist E.A."/>
            <person name="Lipzen A."/>
            <person name="Lundell T."/>
            <person name="Morin E."/>
            <person name="Murat C."/>
            <person name="Riley R."/>
            <person name="Ohm R."/>
            <person name="Sun H."/>
            <person name="Tunlid A."/>
            <person name="Henrissat B."/>
            <person name="Grigoriev I.V."/>
            <person name="Hibbett D.S."/>
            <person name="Martin F."/>
        </authorList>
    </citation>
    <scope>NUCLEOTIDE SEQUENCE [LARGE SCALE GENOMIC DNA]</scope>
    <source>
        <strain evidence="2">Zn</strain>
    </source>
</reference>
<sequence length="286" mass="32390">MDYEGGIPTHCDHEAAPPSYNETISPSFSNLFPYSASSASQYYSAQIQDQLRALTAQIRSAQTQRSLLTHDNDEQILTLLATEIQIFFSGFTNSGLQRGTLILVPSGAVQEGATPMEYDFRDPEEYDRVLRVRSKEEKESGEWFWRNEEMARRLARYLSPTPSWKQLPSKRDDGSEDNEPMPAVRKAFVKRTQKTPVEVMQKQNKGFFGFRKKGTITSIERPPVAKERDLKIDPDVKVADASPDDQAALSVSAEEVSFRMENEMGLFESQRGWAVVLKLNVDLGRL</sequence>
<dbReference type="EMBL" id="KN832876">
    <property type="protein sequence ID" value="KIN01273.1"/>
    <property type="molecule type" value="Genomic_DNA"/>
</dbReference>
<dbReference type="OrthoDB" id="3526284at2759"/>
<dbReference type="STRING" id="913774.A0A0C3DGY6"/>